<name>A0ABY2HC69_9HYPO</name>
<reference evidence="2 3" key="1">
    <citation type="submission" date="2018-01" db="EMBL/GenBank/DDBJ databases">
        <title>Genome characterization of the sugarcane-associated fungus Trichoderma ghanense CCMA-1212 and their application in lignocelulose bioconversion.</title>
        <authorList>
            <person name="Steindorff A.S."/>
            <person name="Mendes T.D."/>
            <person name="Vilela E.S.D."/>
            <person name="Rodrigues D.S."/>
            <person name="Formighieri E.F."/>
            <person name="Melo I.S."/>
            <person name="Favaro L.C.L."/>
        </authorList>
    </citation>
    <scope>NUCLEOTIDE SEQUENCE [LARGE SCALE GENOMIC DNA]</scope>
    <source>
        <strain evidence="2 3">CCMA-1212</strain>
    </source>
</reference>
<dbReference type="GeneID" id="300574380"/>
<evidence type="ECO:0000256" key="1">
    <source>
        <dbReference type="SAM" id="MobiDB-lite"/>
    </source>
</evidence>
<protein>
    <submittedName>
        <fullName evidence="2">Uncharacterized protein</fullName>
    </submittedName>
</protein>
<dbReference type="EMBL" id="PPTA01000003">
    <property type="protein sequence ID" value="TFB05234.1"/>
    <property type="molecule type" value="Genomic_DNA"/>
</dbReference>
<keyword evidence="3" id="KW-1185">Reference proteome</keyword>
<dbReference type="Proteomes" id="UP001642720">
    <property type="component" value="Unassembled WGS sequence"/>
</dbReference>
<gene>
    <name evidence="2" type="ORF">CCMA1212_002549</name>
</gene>
<organism evidence="2 3">
    <name type="scientific">Trichoderma ghanense</name>
    <dbReference type="NCBI Taxonomy" id="65468"/>
    <lineage>
        <taxon>Eukaryota</taxon>
        <taxon>Fungi</taxon>
        <taxon>Dikarya</taxon>
        <taxon>Ascomycota</taxon>
        <taxon>Pezizomycotina</taxon>
        <taxon>Sordariomycetes</taxon>
        <taxon>Hypocreomycetidae</taxon>
        <taxon>Hypocreales</taxon>
        <taxon>Hypocreaceae</taxon>
        <taxon>Trichoderma</taxon>
    </lineage>
</organism>
<comment type="caution">
    <text evidence="2">The sequence shown here is derived from an EMBL/GenBank/DDBJ whole genome shotgun (WGS) entry which is preliminary data.</text>
</comment>
<dbReference type="RefSeq" id="XP_073561435.1">
    <property type="nucleotide sequence ID" value="XM_073699930.1"/>
</dbReference>
<accession>A0ABY2HC69</accession>
<evidence type="ECO:0000313" key="2">
    <source>
        <dbReference type="EMBL" id="TFB05234.1"/>
    </source>
</evidence>
<feature type="region of interest" description="Disordered" evidence="1">
    <location>
        <begin position="276"/>
        <end position="307"/>
    </location>
</feature>
<proteinExistence type="predicted"/>
<sequence length="307" mass="32123">MIPPKSAPGAFGGSPDPWLYFGQPSDGKANVEAAEQDRLQILLTNPVGFDAESVVAQPVVHICSSKQMGRLAAAQLTAAITLRTVSTANAIPAPARAPCGVPSIVEYLPAVAVKLVYLEVTASDALLAQWQSTGSIWHLFQGMTEDAEPELLHSSAGGGGNGSWIIYIPPSLLIRPHGLRAVAARYDETLPSVRIWRGFHPFWKSCCILGLPPGTWMDPVAAPTSQASLSLSLRWDGGGGRLSLQHLQYSTLPYTATSPARVPGLSDGGLSACSARLRTGSSSGNSGLAAKQEASSPPSPDKNQPGP</sequence>
<evidence type="ECO:0000313" key="3">
    <source>
        <dbReference type="Proteomes" id="UP001642720"/>
    </source>
</evidence>